<dbReference type="EMBL" id="AP019377">
    <property type="protein sequence ID" value="BBH93784.1"/>
    <property type="molecule type" value="Genomic_DNA"/>
</dbReference>
<name>A0A455T6X3_9CHLR</name>
<gene>
    <name evidence="1" type="ORF">KTA_19830</name>
</gene>
<accession>A0A455T6X3</accession>
<evidence type="ECO:0000313" key="1">
    <source>
        <dbReference type="EMBL" id="BBH93784.1"/>
    </source>
</evidence>
<protein>
    <submittedName>
        <fullName evidence="1">Uncharacterized protein</fullName>
    </submittedName>
</protein>
<proteinExistence type="predicted"/>
<dbReference type="AlphaFoldDB" id="A0A455T6X3"/>
<sequence length="42" mass="4328">MRGKMARVSPGLARVMRRSDGIAPITELAIGSGKSTTAGSHC</sequence>
<reference evidence="1" key="1">
    <citation type="submission" date="2018-12" db="EMBL/GenBank/DDBJ databases">
        <title>Novel natural products biosynthetic potential of the class Ktedonobacteria.</title>
        <authorList>
            <person name="Zheng Y."/>
            <person name="Saitou A."/>
            <person name="Wang C.M."/>
            <person name="Toyoda A."/>
            <person name="Minakuchi Y."/>
            <person name="Sekiguchi Y."/>
            <person name="Ueda K."/>
            <person name="Takano H."/>
            <person name="Sakai Y."/>
            <person name="Yokota A."/>
            <person name="Yabe S."/>
        </authorList>
    </citation>
    <scope>NUCLEOTIDE SEQUENCE</scope>
    <source>
        <strain evidence="1">A3-2</strain>
    </source>
</reference>
<organism evidence="1">
    <name type="scientific">Thermogemmatispora argillosa</name>
    <dbReference type="NCBI Taxonomy" id="2045280"/>
    <lineage>
        <taxon>Bacteria</taxon>
        <taxon>Bacillati</taxon>
        <taxon>Chloroflexota</taxon>
        <taxon>Ktedonobacteria</taxon>
        <taxon>Thermogemmatisporales</taxon>
        <taxon>Thermogemmatisporaceae</taxon>
        <taxon>Thermogemmatispora</taxon>
    </lineage>
</organism>